<evidence type="ECO:0000259" key="9">
    <source>
        <dbReference type="PROSITE" id="PS50111"/>
    </source>
</evidence>
<dbReference type="Pfam" id="PF08447">
    <property type="entry name" value="PAS_3"/>
    <property type="match status" value="1"/>
</dbReference>
<evidence type="ECO:0000313" key="12">
    <source>
        <dbReference type="Proteomes" id="UP001241056"/>
    </source>
</evidence>
<keyword evidence="4 8" id="KW-0472">Membrane</keyword>
<keyword evidence="2 8" id="KW-0812">Transmembrane</keyword>
<name>A0ABT7SR69_9GAMM</name>
<dbReference type="Pfam" id="PF00015">
    <property type="entry name" value="MCPsignal"/>
    <property type="match status" value="1"/>
</dbReference>
<dbReference type="PROSITE" id="PS50112">
    <property type="entry name" value="PAS"/>
    <property type="match status" value="1"/>
</dbReference>
<dbReference type="RefSeq" id="WP_289411427.1">
    <property type="nucleotide sequence ID" value="NZ_JAUCDY010000014.1"/>
</dbReference>
<evidence type="ECO:0000256" key="2">
    <source>
        <dbReference type="ARBA" id="ARBA00022692"/>
    </source>
</evidence>
<comment type="subcellular location">
    <subcellularLocation>
        <location evidence="1">Membrane</location>
    </subcellularLocation>
</comment>
<dbReference type="Gene3D" id="1.10.287.950">
    <property type="entry name" value="Methyl-accepting chemotaxis protein"/>
    <property type="match status" value="1"/>
</dbReference>
<evidence type="ECO:0000256" key="3">
    <source>
        <dbReference type="ARBA" id="ARBA00022989"/>
    </source>
</evidence>
<evidence type="ECO:0000256" key="4">
    <source>
        <dbReference type="ARBA" id="ARBA00023136"/>
    </source>
</evidence>
<gene>
    <name evidence="11" type="ORF">QEZ41_10265</name>
</gene>
<evidence type="ECO:0000256" key="1">
    <source>
        <dbReference type="ARBA" id="ARBA00004370"/>
    </source>
</evidence>
<dbReference type="PANTHER" id="PTHR32089:SF112">
    <property type="entry name" value="LYSOZYME-LIKE PROTEIN-RELATED"/>
    <property type="match status" value="1"/>
</dbReference>
<evidence type="ECO:0000256" key="8">
    <source>
        <dbReference type="SAM" id="Phobius"/>
    </source>
</evidence>
<dbReference type="EMBL" id="JAUCDY010000014">
    <property type="protein sequence ID" value="MDM7858650.1"/>
    <property type="molecule type" value="Genomic_DNA"/>
</dbReference>
<feature type="domain" description="Methyl-accepting transducer" evidence="9">
    <location>
        <begin position="250"/>
        <end position="486"/>
    </location>
</feature>
<feature type="transmembrane region" description="Helical" evidence="8">
    <location>
        <begin position="179"/>
        <end position="199"/>
    </location>
</feature>
<evidence type="ECO:0000256" key="7">
    <source>
        <dbReference type="SAM" id="Coils"/>
    </source>
</evidence>
<dbReference type="SUPFAM" id="SSF58104">
    <property type="entry name" value="Methyl-accepting chemotaxis protein (MCP) signaling domain"/>
    <property type="match status" value="1"/>
</dbReference>
<dbReference type="NCBIfam" id="TIGR00229">
    <property type="entry name" value="sensory_box"/>
    <property type="match status" value="1"/>
</dbReference>
<sequence length="531" mass="57578">MKINLPVVDKEISFAQDAQLISTTDLKGTITFVNDAFVDVSGFSREELIGQSHNIVRHPDMPPAAFKDLWETIKSGQSWKGMVKNRCKDGRYYWVDAFVSPISKDGQTVGYQSVRTLPTHECKKRAQTLFQQWSKADKKAGVSFKSGLSIASLLNLAVLVPAIVSVCLLAYLFNWQAAAVAASGFTASVIGTAWVGSLIKNMVNCAKNIAHNPAMSYIYTGMRNDLGLVLYALQVRTSELRAVVSRLENTGLYLVRVKDSSVSNLQRSKQAIASQGKIVADVVMAMEQLVASQVDISQSSSQMAQGSGESQRIMQAGQQSISRLMDSISSLSSELENIKAQVHATAERSVNIGTVLDVITTVAEQTNLLALNAAIEAARAGDAGRGFAVVADEVRKLAQRTNESAAEIQTIIADLQADTTESAQAIELGVQRSEQTIEIASEVDQELGQVVEQVRHISQLALAIDGSIQTQSALSEQTRQRMQELSQSAEHAIAAGDEVAADSDKLGWHINNLNMLARHFLSVTVRNSQKL</sequence>
<dbReference type="Proteomes" id="UP001241056">
    <property type="component" value="Unassembled WGS sequence"/>
</dbReference>
<protein>
    <submittedName>
        <fullName evidence="11">PAS domain-containing methyl-accepting chemotaxis protein</fullName>
    </submittedName>
</protein>
<dbReference type="InterPro" id="IPR001610">
    <property type="entry name" value="PAC"/>
</dbReference>
<dbReference type="InterPro" id="IPR013655">
    <property type="entry name" value="PAS_fold_3"/>
</dbReference>
<dbReference type="InterPro" id="IPR035965">
    <property type="entry name" value="PAS-like_dom_sf"/>
</dbReference>
<feature type="transmembrane region" description="Helical" evidence="8">
    <location>
        <begin position="153"/>
        <end position="173"/>
    </location>
</feature>
<evidence type="ECO:0000259" key="10">
    <source>
        <dbReference type="PROSITE" id="PS50112"/>
    </source>
</evidence>
<dbReference type="SMART" id="SM00091">
    <property type="entry name" value="PAS"/>
    <property type="match status" value="1"/>
</dbReference>
<dbReference type="SMART" id="SM00283">
    <property type="entry name" value="MA"/>
    <property type="match status" value="1"/>
</dbReference>
<dbReference type="CDD" id="cd11386">
    <property type="entry name" value="MCP_signal"/>
    <property type="match status" value="1"/>
</dbReference>
<keyword evidence="5 6" id="KW-0807">Transducer</keyword>
<feature type="coiled-coil region" evidence="7">
    <location>
        <begin position="321"/>
        <end position="348"/>
    </location>
</feature>
<keyword evidence="7" id="KW-0175">Coiled coil</keyword>
<dbReference type="CDD" id="cd00130">
    <property type="entry name" value="PAS"/>
    <property type="match status" value="1"/>
</dbReference>
<proteinExistence type="predicted"/>
<evidence type="ECO:0000313" key="11">
    <source>
        <dbReference type="EMBL" id="MDM7858650.1"/>
    </source>
</evidence>
<dbReference type="SUPFAM" id="SSF55785">
    <property type="entry name" value="PYP-like sensor domain (PAS domain)"/>
    <property type="match status" value="1"/>
</dbReference>
<evidence type="ECO:0000256" key="5">
    <source>
        <dbReference type="ARBA" id="ARBA00023224"/>
    </source>
</evidence>
<accession>A0ABT7SR69</accession>
<dbReference type="Gene3D" id="3.30.450.20">
    <property type="entry name" value="PAS domain"/>
    <property type="match status" value="1"/>
</dbReference>
<dbReference type="PROSITE" id="PS50111">
    <property type="entry name" value="CHEMOTAXIS_TRANSDUC_2"/>
    <property type="match status" value="1"/>
</dbReference>
<feature type="domain" description="PAS" evidence="10">
    <location>
        <begin position="21"/>
        <end position="76"/>
    </location>
</feature>
<dbReference type="SMART" id="SM00086">
    <property type="entry name" value="PAC"/>
    <property type="match status" value="1"/>
</dbReference>
<evidence type="ECO:0000256" key="6">
    <source>
        <dbReference type="PROSITE-ProRule" id="PRU00284"/>
    </source>
</evidence>
<keyword evidence="12" id="KW-1185">Reference proteome</keyword>
<dbReference type="PANTHER" id="PTHR32089">
    <property type="entry name" value="METHYL-ACCEPTING CHEMOTAXIS PROTEIN MCPB"/>
    <property type="match status" value="1"/>
</dbReference>
<dbReference type="InterPro" id="IPR000014">
    <property type="entry name" value="PAS"/>
</dbReference>
<comment type="caution">
    <text evidence="11">The sequence shown here is derived from an EMBL/GenBank/DDBJ whole genome shotgun (WGS) entry which is preliminary data.</text>
</comment>
<keyword evidence="3 8" id="KW-1133">Transmembrane helix</keyword>
<reference evidence="11 12" key="1">
    <citation type="submission" date="2023-06" db="EMBL/GenBank/DDBJ databases">
        <title>Thiopseudomonas sp. CY1220 draft genome sequence.</title>
        <authorList>
            <person name="Zhao G."/>
            <person name="An M."/>
        </authorList>
    </citation>
    <scope>NUCLEOTIDE SEQUENCE [LARGE SCALE GENOMIC DNA]</scope>
    <source>
        <strain evidence="11 12">CY1220</strain>
    </source>
</reference>
<organism evidence="11 12">
    <name type="scientific">Thiopseudomonas acetoxidans</name>
    <dbReference type="NCBI Taxonomy" id="3041622"/>
    <lineage>
        <taxon>Bacteria</taxon>
        <taxon>Pseudomonadati</taxon>
        <taxon>Pseudomonadota</taxon>
        <taxon>Gammaproteobacteria</taxon>
        <taxon>Pseudomonadales</taxon>
        <taxon>Pseudomonadaceae</taxon>
        <taxon>Thiopseudomonas</taxon>
    </lineage>
</organism>
<dbReference type="InterPro" id="IPR004089">
    <property type="entry name" value="MCPsignal_dom"/>
</dbReference>